<dbReference type="PANTHER" id="PTHR46579">
    <property type="entry name" value="F5/8 TYPE C DOMAIN-CONTAINING PROTEIN-RELATED"/>
    <property type="match status" value="1"/>
</dbReference>
<name>A0A1W0WGY0_HYPEX</name>
<comment type="caution">
    <text evidence="1">The sequence shown here is derived from an EMBL/GenBank/DDBJ whole genome shotgun (WGS) entry which is preliminary data.</text>
</comment>
<evidence type="ECO:0000313" key="2">
    <source>
        <dbReference type="Proteomes" id="UP000192578"/>
    </source>
</evidence>
<sequence>MVWCGTDLPKDRECFIIEDTKQLRAVQPGHAGSSPIVWKDSTGETVSSFAYVHSVLADSPERSALNGQLSHTAAQGCVYCEQIAQTIGHRSCYEYDPEAEIKCHKTMVEMAELYRSSTLSQRAAMLKAHATHGFKRPSYMMDWNKFDIISGFCIDIMHQFDEGVAKFLLEFLMDCTSILNEGKSIREALAVQAQMNRIWMSIRVTGNNNREVRPLNTYRSWKAHEYRFFIQHGAPFVLKGLIDENFYKVYCLTSRIAYNCTKDSINSADVTALRKLCDRFMRAFQDAFGVQEMKYSIHLVTHLWYAVELNGPLHVVSCYGPEDQIGKITRKALGMNNTTKNIMNNAVILTECAARLESFRMDDQNTDQRVIGAIRRALGVRSGVFTRRGIEGSCKMLGKAEPLTCGKVSAGVSVFFPDINNVQILAFQRAHLQSGIFVRTSKRNTSTKRSESLVLDRHGEAYIIEALIAVINFNGSQVLETFASGVRLVQTCASPLHVGTSKVSVPHVYLLSKRDDFVTMRTADVIKQLVILRDFENGDLLVSPPSNRFRPT</sequence>
<accession>A0A1W0WGY0</accession>
<dbReference type="Proteomes" id="UP000192578">
    <property type="component" value="Unassembled WGS sequence"/>
</dbReference>
<dbReference type="AlphaFoldDB" id="A0A1W0WGY0"/>
<gene>
    <name evidence="1" type="ORF">BV898_11302</name>
</gene>
<reference evidence="2" key="1">
    <citation type="submission" date="2017-01" db="EMBL/GenBank/DDBJ databases">
        <title>Comparative genomics of anhydrobiosis in the tardigrade Hypsibius dujardini.</title>
        <authorList>
            <person name="Yoshida Y."/>
            <person name="Koutsovoulos G."/>
            <person name="Laetsch D."/>
            <person name="Stevens L."/>
            <person name="Kumar S."/>
            <person name="Horikawa D."/>
            <person name="Ishino K."/>
            <person name="Komine S."/>
            <person name="Tomita M."/>
            <person name="Blaxter M."/>
            <person name="Arakawa K."/>
        </authorList>
    </citation>
    <scope>NUCLEOTIDE SEQUENCE [LARGE SCALE GENOMIC DNA]</scope>
    <source>
        <strain evidence="2">Z151</strain>
    </source>
</reference>
<dbReference type="EMBL" id="MTYJ01000104">
    <property type="protein sequence ID" value="OQV14460.1"/>
    <property type="molecule type" value="Genomic_DNA"/>
</dbReference>
<keyword evidence="2" id="KW-1185">Reference proteome</keyword>
<dbReference type="OrthoDB" id="7694954at2759"/>
<proteinExistence type="predicted"/>
<dbReference type="PANTHER" id="PTHR46579:SF1">
    <property type="entry name" value="F5_8 TYPE C DOMAIN-CONTAINING PROTEIN"/>
    <property type="match status" value="1"/>
</dbReference>
<protein>
    <submittedName>
        <fullName evidence="1">Uncharacterized protein</fullName>
    </submittedName>
</protein>
<evidence type="ECO:0000313" key="1">
    <source>
        <dbReference type="EMBL" id="OQV14460.1"/>
    </source>
</evidence>
<organism evidence="1 2">
    <name type="scientific">Hypsibius exemplaris</name>
    <name type="common">Freshwater tardigrade</name>
    <dbReference type="NCBI Taxonomy" id="2072580"/>
    <lineage>
        <taxon>Eukaryota</taxon>
        <taxon>Metazoa</taxon>
        <taxon>Ecdysozoa</taxon>
        <taxon>Tardigrada</taxon>
        <taxon>Eutardigrada</taxon>
        <taxon>Parachela</taxon>
        <taxon>Hypsibioidea</taxon>
        <taxon>Hypsibiidae</taxon>
        <taxon>Hypsibius</taxon>
    </lineage>
</organism>